<proteinExistence type="predicted"/>
<accession>A0A7D9DDT7</accession>
<dbReference type="EMBL" id="CACRXK020000603">
    <property type="protein sequence ID" value="CAB3983348.1"/>
    <property type="molecule type" value="Genomic_DNA"/>
</dbReference>
<organism evidence="2 3">
    <name type="scientific">Paramuricea clavata</name>
    <name type="common">Red gorgonian</name>
    <name type="synonym">Violescent sea-whip</name>
    <dbReference type="NCBI Taxonomy" id="317549"/>
    <lineage>
        <taxon>Eukaryota</taxon>
        <taxon>Metazoa</taxon>
        <taxon>Cnidaria</taxon>
        <taxon>Anthozoa</taxon>
        <taxon>Octocorallia</taxon>
        <taxon>Malacalcyonacea</taxon>
        <taxon>Plexauridae</taxon>
        <taxon>Paramuricea</taxon>
    </lineage>
</organism>
<protein>
    <submittedName>
        <fullName evidence="2">Uncharacterized protein</fullName>
    </submittedName>
</protein>
<dbReference type="Proteomes" id="UP001152795">
    <property type="component" value="Unassembled WGS sequence"/>
</dbReference>
<evidence type="ECO:0000256" key="1">
    <source>
        <dbReference type="SAM" id="MobiDB-lite"/>
    </source>
</evidence>
<evidence type="ECO:0000313" key="3">
    <source>
        <dbReference type="Proteomes" id="UP001152795"/>
    </source>
</evidence>
<dbReference type="AlphaFoldDB" id="A0A7D9DDT7"/>
<feature type="compositionally biased region" description="Polar residues" evidence="1">
    <location>
        <begin position="1"/>
        <end position="10"/>
    </location>
</feature>
<feature type="region of interest" description="Disordered" evidence="1">
    <location>
        <begin position="1"/>
        <end position="54"/>
    </location>
</feature>
<name>A0A7D9DDT7_PARCT</name>
<gene>
    <name evidence="2" type="ORF">PACLA_8A080458</name>
</gene>
<sequence>MIKSCDSCQPEQAIEPDSLNESISGPSGSEESSSLSREPTPPMFVPIKRSAKEKQKDLNEAIAGTMEVMKNAIENDSTKYILALMRDDMKQAREQDLRFQQLMGTNYNSKYHQIRLHNLGHI</sequence>
<keyword evidence="3" id="KW-1185">Reference proteome</keyword>
<evidence type="ECO:0000313" key="2">
    <source>
        <dbReference type="EMBL" id="CAB3983348.1"/>
    </source>
</evidence>
<comment type="caution">
    <text evidence="2">The sequence shown here is derived from an EMBL/GenBank/DDBJ whole genome shotgun (WGS) entry which is preliminary data.</text>
</comment>
<reference evidence="2" key="1">
    <citation type="submission" date="2020-04" db="EMBL/GenBank/DDBJ databases">
        <authorList>
            <person name="Alioto T."/>
            <person name="Alioto T."/>
            <person name="Gomez Garrido J."/>
        </authorList>
    </citation>
    <scope>NUCLEOTIDE SEQUENCE</scope>
    <source>
        <strain evidence="2">A484AB</strain>
    </source>
</reference>
<feature type="compositionally biased region" description="Low complexity" evidence="1">
    <location>
        <begin position="21"/>
        <end position="38"/>
    </location>
</feature>